<dbReference type="STRING" id="77097.SAMN04490369_11133"/>
<proteinExistence type="predicted"/>
<name>A0A1H8Q5A3_9GAMM</name>
<dbReference type="EMBL" id="FODB01000113">
    <property type="protein sequence ID" value="SEO49094.1"/>
    <property type="molecule type" value="Genomic_DNA"/>
</dbReference>
<accession>A0A1H8Q5A3</accession>
<gene>
    <name evidence="1" type="ORF">SAMN04490369_11133</name>
</gene>
<sequence>MGLFSFYKGRKVGSSAKVEALQKGPVRQRIDVVELALENGGKGVGLKVVATSFLSYQALPVSLNKEQAVKLAQRILKAVDED</sequence>
<reference evidence="1 2" key="1">
    <citation type="submission" date="2016-10" db="EMBL/GenBank/DDBJ databases">
        <authorList>
            <person name="de Groot N.N."/>
        </authorList>
    </citation>
    <scope>NUCLEOTIDE SEQUENCE [LARGE SCALE GENOMIC DNA]</scope>
    <source>
        <strain evidence="1 2">558</strain>
    </source>
</reference>
<evidence type="ECO:0000313" key="1">
    <source>
        <dbReference type="EMBL" id="SEO49094.1"/>
    </source>
</evidence>
<evidence type="ECO:0000313" key="2">
    <source>
        <dbReference type="Proteomes" id="UP000199493"/>
    </source>
</evidence>
<dbReference type="AlphaFoldDB" id="A0A1H8Q5A3"/>
<dbReference type="Proteomes" id="UP000199493">
    <property type="component" value="Unassembled WGS sequence"/>
</dbReference>
<protein>
    <submittedName>
        <fullName evidence="1">Uncharacterized protein</fullName>
    </submittedName>
</protein>
<dbReference type="RefSeq" id="WP_089676125.1">
    <property type="nucleotide sequence ID" value="NZ_FODB01000113.1"/>
</dbReference>
<organism evidence="1 2">
    <name type="scientific">Vreelandella aquamarina</name>
    <dbReference type="NCBI Taxonomy" id="77097"/>
    <lineage>
        <taxon>Bacteria</taxon>
        <taxon>Pseudomonadati</taxon>
        <taxon>Pseudomonadota</taxon>
        <taxon>Gammaproteobacteria</taxon>
        <taxon>Oceanospirillales</taxon>
        <taxon>Halomonadaceae</taxon>
        <taxon>Vreelandella</taxon>
    </lineage>
</organism>